<dbReference type="SUPFAM" id="SSF52540">
    <property type="entry name" value="P-loop containing nucleoside triphosphate hydrolases"/>
    <property type="match status" value="1"/>
</dbReference>
<feature type="compositionally biased region" description="Polar residues" evidence="4">
    <location>
        <begin position="1445"/>
        <end position="1459"/>
    </location>
</feature>
<feature type="compositionally biased region" description="Basic and acidic residues" evidence="4">
    <location>
        <begin position="1501"/>
        <end position="1511"/>
    </location>
</feature>
<evidence type="ECO:0000313" key="7">
    <source>
        <dbReference type="RefSeq" id="XP_060060036.1"/>
    </source>
</evidence>
<feature type="compositionally biased region" description="Basic and acidic residues" evidence="4">
    <location>
        <begin position="1343"/>
        <end position="1352"/>
    </location>
</feature>
<dbReference type="PROSITE" id="PS50096">
    <property type="entry name" value="IQ"/>
    <property type="match status" value="1"/>
</dbReference>
<keyword evidence="2" id="KW-0518">Myosin</keyword>
<comment type="similarity">
    <text evidence="2">Belongs to the TRAFAC class myosin-kinesin ATPase superfamily. Myosin family.</text>
</comment>
<keyword evidence="2" id="KW-0505">Motor protein</keyword>
<feature type="compositionally biased region" description="Basic and acidic residues" evidence="4">
    <location>
        <begin position="1389"/>
        <end position="1407"/>
    </location>
</feature>
<evidence type="ECO:0000256" key="1">
    <source>
        <dbReference type="ARBA" id="ARBA00023054"/>
    </source>
</evidence>
<dbReference type="Gene3D" id="1.20.120.720">
    <property type="entry name" value="Myosin VI head, motor domain, U50 subdomain"/>
    <property type="match status" value="1"/>
</dbReference>
<feature type="compositionally biased region" description="Basic residues" evidence="4">
    <location>
        <begin position="1671"/>
        <end position="1692"/>
    </location>
</feature>
<dbReference type="Gene3D" id="4.10.270.10">
    <property type="entry name" value="Myosin, subunit A"/>
    <property type="match status" value="1"/>
</dbReference>
<feature type="compositionally biased region" description="Low complexity" evidence="4">
    <location>
        <begin position="1468"/>
        <end position="1500"/>
    </location>
</feature>
<accession>A0ABM3YG43</accession>
<dbReference type="Gene3D" id="1.20.5.1160">
    <property type="entry name" value="Vasodilator-stimulated phosphoprotein"/>
    <property type="match status" value="1"/>
</dbReference>
<dbReference type="InterPro" id="IPR027417">
    <property type="entry name" value="P-loop_NTPase"/>
</dbReference>
<feature type="region of interest" description="Disordered" evidence="4">
    <location>
        <begin position="778"/>
        <end position="809"/>
    </location>
</feature>
<dbReference type="Pfam" id="PF01576">
    <property type="entry name" value="Myosin_tail_1"/>
    <property type="match status" value="1"/>
</dbReference>
<feature type="domain" description="Myosin motor" evidence="5">
    <location>
        <begin position="1"/>
        <end position="513"/>
    </location>
</feature>
<organism evidence="6 7">
    <name type="scientific">Erinaceus europaeus</name>
    <name type="common">Western European hedgehog</name>
    <dbReference type="NCBI Taxonomy" id="9365"/>
    <lineage>
        <taxon>Eukaryota</taxon>
        <taxon>Metazoa</taxon>
        <taxon>Chordata</taxon>
        <taxon>Craniata</taxon>
        <taxon>Vertebrata</taxon>
        <taxon>Euteleostomi</taxon>
        <taxon>Mammalia</taxon>
        <taxon>Eutheria</taxon>
        <taxon>Laurasiatheria</taxon>
        <taxon>Eulipotyphla</taxon>
        <taxon>Erinaceidae</taxon>
        <taxon>Erinaceinae</taxon>
        <taxon>Erinaceus</taxon>
    </lineage>
</organism>
<keyword evidence="2" id="KW-0009">Actin-binding</keyword>
<dbReference type="PANTHER" id="PTHR45615">
    <property type="entry name" value="MYOSIN HEAVY CHAIN, NON-MUSCLE"/>
    <property type="match status" value="1"/>
</dbReference>
<feature type="compositionally biased region" description="Low complexity" evidence="4">
    <location>
        <begin position="1631"/>
        <end position="1640"/>
    </location>
</feature>
<feature type="region of interest" description="Disordered" evidence="4">
    <location>
        <begin position="1180"/>
        <end position="1228"/>
    </location>
</feature>
<dbReference type="Proteomes" id="UP001652624">
    <property type="component" value="Chromosome 12"/>
</dbReference>
<dbReference type="SMART" id="SM00015">
    <property type="entry name" value="IQ"/>
    <property type="match status" value="1"/>
</dbReference>
<dbReference type="PROSITE" id="PS51456">
    <property type="entry name" value="MYOSIN_MOTOR"/>
    <property type="match status" value="1"/>
</dbReference>
<evidence type="ECO:0000259" key="5">
    <source>
        <dbReference type="PROSITE" id="PS51456"/>
    </source>
</evidence>
<feature type="compositionally biased region" description="Polar residues" evidence="4">
    <location>
        <begin position="1556"/>
        <end position="1575"/>
    </location>
</feature>
<feature type="region of interest" description="Disordered" evidence="4">
    <location>
        <begin position="1540"/>
        <end position="1578"/>
    </location>
</feature>
<feature type="compositionally biased region" description="Low complexity" evidence="4">
    <location>
        <begin position="1698"/>
        <end position="1714"/>
    </location>
</feature>
<feature type="compositionally biased region" description="Basic and acidic residues" evidence="4">
    <location>
        <begin position="1431"/>
        <end position="1443"/>
    </location>
</feature>
<dbReference type="PANTHER" id="PTHR45615:SF13">
    <property type="entry name" value="UNCONVENTIONAL MYOSIN-XVIIIA"/>
    <property type="match status" value="1"/>
</dbReference>
<name>A0ABM3YG43_ERIEU</name>
<evidence type="ECO:0000256" key="3">
    <source>
        <dbReference type="SAM" id="Coils"/>
    </source>
</evidence>
<feature type="coiled-coil region" evidence="3">
    <location>
        <begin position="577"/>
        <end position="674"/>
    </location>
</feature>
<protein>
    <submittedName>
        <fullName evidence="7">Unconventional myosin-XVIIIa isoform X10</fullName>
    </submittedName>
</protein>
<feature type="region of interest" description="Disordered" evidence="4">
    <location>
        <begin position="1290"/>
        <end position="1516"/>
    </location>
</feature>
<gene>
    <name evidence="7" type="primary">MYO18A</name>
</gene>
<dbReference type="GeneID" id="103111182"/>
<dbReference type="Gene3D" id="3.30.70.1590">
    <property type="match status" value="1"/>
</dbReference>
<keyword evidence="6" id="KW-1185">Reference proteome</keyword>
<dbReference type="Gene3D" id="1.20.58.530">
    <property type="match status" value="1"/>
</dbReference>
<feature type="region of interest" description="Disordered" evidence="4">
    <location>
        <begin position="1595"/>
        <end position="1760"/>
    </location>
</feature>
<reference evidence="7" key="1">
    <citation type="submission" date="2025-08" db="UniProtKB">
        <authorList>
            <consortium name="RefSeq"/>
        </authorList>
    </citation>
    <scope>IDENTIFICATION</scope>
</reference>
<evidence type="ECO:0000256" key="4">
    <source>
        <dbReference type="SAM" id="MobiDB-lite"/>
    </source>
</evidence>
<dbReference type="InterPro" id="IPR001609">
    <property type="entry name" value="Myosin_head_motor_dom-like"/>
</dbReference>
<sequence length="1760" mass="200218">MLVLCLTEAAEAGRKQFARHEWAQKAAYLLGCSLEELSSAIFKHQHKGGTLQRSTSFRQGPEESSLGDGTGPKLSALECLEGMASGLYSELFTLLISLINRALKSNQHSLCSMMIVDTPGFQNPEQGGSARGASFEELCHNYAQDRLQRLFHERTFVQELERYKEENIELAFDDLEPAMDNSVAVVDQASHQSLVRSLARTDEARGLLWLLEEETLVPGATEDSLLERLFSYYGPQEGDKKGQSPLLRSSKPHHFLLGHSHNTNWVEYNMAGWLSYTKQNPATQNAPRLLQDSQKKIISNLFLGRAGSTTVLSGSIAGLEGGSQLALRRATSMRKTFTTGMAAVKKKSLCIQIKLQVDALIDTIKKSKLHFVHCFLPVAEGWGGEPRSASSRRVSSSSELDLPPGDHCEAGLLQLDVPLLRAQLRGSRLLDAMRMYRQGYPDHMVFSEFRRRFDVLAPHLTKKHGRNYIVVDERRAVEELLESLDLEKSSCCMGLSRVFFRAGTLVRLEEQRDEQTSRNLTLFQAACKGYLARQHFKKRKIQDLAIRCVQKNIKKNKGVKDWPWWKLFTTVRPLIEVQLSEEQIRNKDEEIQQLRSKLEKVEKERNELRLHSDRLETRISELTSELTDERNTGESASQLLDAETAERLRAEKEMKELQTQYDAMKKQMEVMEMEVMEARLIRAAEINGEVDDDDTGGEWRLKYERAVREVDFTKKRLQQEFEDKLEVEQQNKRQLERRLGDLQADSEESQRALQQLKKKCQRLTAELQDTKLHLEGQQVRNHELEKKQRRFDSELSQAHEETQREKLQREKLQREKDMLLAEAFSLKQQLEEKDMDIAGFTQKVVSLEAELQDISSQESKDEASLAKVKKQLRDLEAKVKDQEEELDEQAGTIQMLEQAKLRLEMEMERMRQTHSKEMESRDEEVEEVRQSCQKKLKQMEVQLEEEYEDKQKVLREKRELEGKFTTLSDQVNQRDFESEKRLRKDLKRTKALLADAQIMLDHLKNSAPSKREIAQLKNQLEESEFTCAAAVKARKAMEVEIEDLHLQIDDIAKAKTALEEQLSRLQREKNEVQNRLEEDQEDMNELMKKHKAAVAQATRDLAQMTDLQAQLEEANKEKQELQEKLQALQSQVEFLEQSMVDKSLVSRQEAKIRELETRLEFERTQVKRLESLASRLKENMEKLTEERDQRAAAENREKEQNKRLQRQLRDTKEEMGELSRKEAEASRKKHELEMDLESLEAANQSLQADLKLAFKRIGDLQAAIEDEMESDENEDLINSLQDMVTKYQKRKNKLEGDSDVDSELEDRVDGVKSWLSKNKGPSKAASDDGSLKSSRTALNNLGKEGKGVEERPASSLSSLSYRKRLTLKDSIGGTGDEDSLFTTLSERAASPERPPRKARTGPREEAGQSRNSQELDECSSIFSGVGSHASRGLEKRWGSDFDRASTVSAPVSRASSATRHGSGEDGARSSMSFSLSGSPSFRRSTSRLDSLPSTLSPSLKRASDLGRETPDSRLSLGRSCLDVWDDGASVALSEVHSQYSQPSLARSLSVPPQPHVSASATDEPCSSSIRSTTRHSYLDPDLEAAINEVLSYKPAPFQRSSLEPDSEEDDRKSIQSTRSAQLDAPERVTSIRRSASAADVSRSRSSRKSRSKRRSSSSSSSSSSSEDSSQHRQRKKRHSRKSKKKSKSRRKRTETESESSSSTSSASTVSGHSRSSVKKGPTTVNEEAGPASRQSRKEEKKRKKEVDSLMMRYLYRPESD</sequence>
<dbReference type="InterPro" id="IPR002928">
    <property type="entry name" value="Myosin_tail"/>
</dbReference>
<keyword evidence="1 3" id="KW-0175">Coiled coil</keyword>
<evidence type="ECO:0000256" key="2">
    <source>
        <dbReference type="PROSITE-ProRule" id="PRU00782"/>
    </source>
</evidence>
<dbReference type="Pfam" id="PF00063">
    <property type="entry name" value="Myosin_head"/>
    <property type="match status" value="2"/>
</dbReference>
<feature type="compositionally biased region" description="Basic residues" evidence="4">
    <location>
        <begin position="1644"/>
        <end position="1655"/>
    </location>
</feature>
<proteinExistence type="inferred from homology"/>
<dbReference type="SUPFAM" id="SSF90257">
    <property type="entry name" value="Myosin rod fragments"/>
    <property type="match status" value="1"/>
</dbReference>
<dbReference type="InterPro" id="IPR000048">
    <property type="entry name" value="IQ_motif_EF-hand-BS"/>
</dbReference>
<comment type="caution">
    <text evidence="2">Lacks conserved residue(s) required for the propagation of feature annotation.</text>
</comment>
<evidence type="ECO:0000313" key="6">
    <source>
        <dbReference type="Proteomes" id="UP001652624"/>
    </source>
</evidence>
<feature type="compositionally biased region" description="Low complexity" evidence="4">
    <location>
        <begin position="1656"/>
        <end position="1667"/>
    </location>
</feature>
<dbReference type="SMART" id="SM00242">
    <property type="entry name" value="MYSc"/>
    <property type="match status" value="1"/>
</dbReference>
<dbReference type="RefSeq" id="XP_060060036.1">
    <property type="nucleotide sequence ID" value="XM_060204053.1"/>
</dbReference>